<feature type="chain" id="PRO_5019309457" evidence="1">
    <location>
        <begin position="23"/>
        <end position="209"/>
    </location>
</feature>
<dbReference type="OrthoDB" id="652689at2"/>
<dbReference type="AlphaFoldDB" id="A0A410JQI8"/>
<dbReference type="Pfam" id="PF13605">
    <property type="entry name" value="DUF4141"/>
    <property type="match status" value="1"/>
</dbReference>
<name>A0A410JQI8_ORNRH</name>
<dbReference type="Proteomes" id="UP000287701">
    <property type="component" value="Chromosome"/>
</dbReference>
<gene>
    <name evidence="2" type="ORF">EQP59_02280</name>
</gene>
<keyword evidence="1" id="KW-0732">Signal</keyword>
<accession>A0A410JQI8</accession>
<dbReference type="InterPro" id="IPR025415">
    <property type="entry name" value="DUF4141"/>
</dbReference>
<dbReference type="EMBL" id="CP035107">
    <property type="protein sequence ID" value="QAR30268.1"/>
    <property type="molecule type" value="Genomic_DNA"/>
</dbReference>
<protein>
    <submittedName>
        <fullName evidence="2">DUF4141 domain-containing protein</fullName>
    </submittedName>
</protein>
<feature type="signal peptide" evidence="1">
    <location>
        <begin position="1"/>
        <end position="22"/>
    </location>
</feature>
<reference evidence="2 3" key="1">
    <citation type="submission" date="2019-01" db="EMBL/GenBank/DDBJ databases">
        <title>Whole Genome of Ornithobacterium rhinotracheale FARPER-174b.</title>
        <authorList>
            <person name="Tataje-Lavanda L.A."/>
            <person name="Montalvan A."/>
            <person name="Montesinos R."/>
            <person name="Zimic M."/>
            <person name="Fernandez-Sanchez M."/>
            <person name="Fernandez-Diaz M."/>
        </authorList>
    </citation>
    <scope>NUCLEOTIDE SEQUENCE [LARGE SCALE GENOMIC DNA]</scope>
    <source>
        <strain evidence="2 3">FARPER-174b</strain>
    </source>
</reference>
<proteinExistence type="predicted"/>
<sequence length="209" mass="23932">MKRFIMTALVVLTIGTSVPANAQWIVSDPGNLAQSIVNTAQEIVQTSSTATNTLKNFKEVEKVYKQGKKYYDALKKVKTIVKDARKVKETVLMVGDISEIYVTNFKKMTQDPNFSPDELEAIAFGYSQLLEESSGLLNDLKKIINASSLSMNDKERMDIIDQVYKEVKEYHSLIRYYTKKNISVSYLRAKKKNDTKRVLDLYGTESRYW</sequence>
<evidence type="ECO:0000313" key="3">
    <source>
        <dbReference type="Proteomes" id="UP000287701"/>
    </source>
</evidence>
<organism evidence="2 3">
    <name type="scientific">Ornithobacterium rhinotracheale</name>
    <dbReference type="NCBI Taxonomy" id="28251"/>
    <lineage>
        <taxon>Bacteria</taxon>
        <taxon>Pseudomonadati</taxon>
        <taxon>Bacteroidota</taxon>
        <taxon>Flavobacteriia</taxon>
        <taxon>Flavobacteriales</taxon>
        <taxon>Weeksellaceae</taxon>
        <taxon>Ornithobacterium</taxon>
    </lineage>
</organism>
<evidence type="ECO:0000313" key="2">
    <source>
        <dbReference type="EMBL" id="QAR30268.1"/>
    </source>
</evidence>
<evidence type="ECO:0000256" key="1">
    <source>
        <dbReference type="SAM" id="SignalP"/>
    </source>
</evidence>
<dbReference type="RefSeq" id="WP_128500769.1">
    <property type="nucleotide sequence ID" value="NZ_CP035107.1"/>
</dbReference>